<feature type="transmembrane region" description="Helical" evidence="1">
    <location>
        <begin position="6"/>
        <end position="23"/>
    </location>
</feature>
<feature type="transmembrane region" description="Helical" evidence="1">
    <location>
        <begin position="35"/>
        <end position="55"/>
    </location>
</feature>
<proteinExistence type="predicted"/>
<keyword evidence="1" id="KW-0472">Membrane</keyword>
<keyword evidence="1" id="KW-1133">Transmembrane helix</keyword>
<gene>
    <name evidence="2" type="ORF">GZH52_11710</name>
</gene>
<dbReference type="InterPro" id="IPR058186">
    <property type="entry name" value="MIGRI"/>
</dbReference>
<dbReference type="NCBIfam" id="NF047648">
    <property type="entry name" value="MIGRI_fam"/>
    <property type="match status" value="1"/>
</dbReference>
<reference evidence="2 3" key="1">
    <citation type="submission" date="2020-02" db="EMBL/GenBank/DDBJ databases">
        <authorList>
            <person name="Yang Z."/>
        </authorList>
    </citation>
    <scope>NUCLEOTIDE SEQUENCE [LARGE SCALE GENOMIC DNA]</scope>
    <source>
        <strain evidence="2 3">HX-7-9</strain>
    </source>
</reference>
<sequence length="60" mass="7211">MFGRLFKLFVFCLLLWAAWRWLFDRGQKKTLREWAEVLAQALLISSAIFGVLYYFGLHRL</sequence>
<evidence type="ECO:0000256" key="1">
    <source>
        <dbReference type="SAM" id="Phobius"/>
    </source>
</evidence>
<dbReference type="AlphaFoldDB" id="A0A6B2KTH0"/>
<comment type="caution">
    <text evidence="2">The sequence shown here is derived from an EMBL/GenBank/DDBJ whole genome shotgun (WGS) entry which is preliminary data.</text>
</comment>
<protein>
    <submittedName>
        <fullName evidence="2">Uncharacterized protein</fullName>
    </submittedName>
</protein>
<name>A0A6B2KTH0_9NEIS</name>
<keyword evidence="1" id="KW-0812">Transmembrane</keyword>
<evidence type="ECO:0000313" key="2">
    <source>
        <dbReference type="EMBL" id="NDV13448.1"/>
    </source>
</evidence>
<dbReference type="RefSeq" id="WP_163316643.1">
    <property type="nucleotide sequence ID" value="NZ_JAAGAA010000010.1"/>
</dbReference>
<keyword evidence="3" id="KW-1185">Reference proteome</keyword>
<dbReference type="Proteomes" id="UP000482578">
    <property type="component" value="Unassembled WGS sequence"/>
</dbReference>
<dbReference type="EMBL" id="JAAGAA010000010">
    <property type="protein sequence ID" value="NDV13448.1"/>
    <property type="molecule type" value="Genomic_DNA"/>
</dbReference>
<organism evidence="2 3">
    <name type="scientific">Crenobacter caeni</name>
    <dbReference type="NCBI Taxonomy" id="2705474"/>
    <lineage>
        <taxon>Bacteria</taxon>
        <taxon>Pseudomonadati</taxon>
        <taxon>Pseudomonadota</taxon>
        <taxon>Betaproteobacteria</taxon>
        <taxon>Neisseriales</taxon>
        <taxon>Neisseriaceae</taxon>
        <taxon>Crenobacter</taxon>
    </lineage>
</organism>
<accession>A0A6B2KTH0</accession>
<evidence type="ECO:0000313" key="3">
    <source>
        <dbReference type="Proteomes" id="UP000482578"/>
    </source>
</evidence>